<evidence type="ECO:0000256" key="5">
    <source>
        <dbReference type="ARBA" id="ARBA00022989"/>
    </source>
</evidence>
<dbReference type="InterPro" id="IPR043128">
    <property type="entry name" value="Rev_trsase/Diguanyl_cyclase"/>
</dbReference>
<dbReference type="Gene3D" id="3.30.450.20">
    <property type="entry name" value="PAS domain"/>
    <property type="match status" value="2"/>
</dbReference>
<feature type="domain" description="GGDEF" evidence="11">
    <location>
        <begin position="653"/>
        <end position="787"/>
    </location>
</feature>
<keyword evidence="4" id="KW-0808">Transferase</keyword>
<evidence type="ECO:0000256" key="4">
    <source>
        <dbReference type="ARBA" id="ARBA00022777"/>
    </source>
</evidence>
<evidence type="ECO:0000259" key="8">
    <source>
        <dbReference type="PROSITE" id="PS50112"/>
    </source>
</evidence>
<keyword evidence="3" id="KW-0812">Transmembrane</keyword>
<dbReference type="PROSITE" id="PS50113">
    <property type="entry name" value="PAC"/>
    <property type="match status" value="2"/>
</dbReference>
<dbReference type="Pfam" id="PF08448">
    <property type="entry name" value="PAS_4"/>
    <property type="match status" value="1"/>
</dbReference>
<evidence type="ECO:0000313" key="13">
    <source>
        <dbReference type="Proteomes" id="UP000065641"/>
    </source>
</evidence>
<dbReference type="InterPro" id="IPR013656">
    <property type="entry name" value="PAS_4"/>
</dbReference>
<dbReference type="CDD" id="cd01949">
    <property type="entry name" value="GGDEF"/>
    <property type="match status" value="1"/>
</dbReference>
<dbReference type="NCBIfam" id="TIGR00229">
    <property type="entry name" value="sensory_box"/>
    <property type="match status" value="2"/>
</dbReference>
<gene>
    <name evidence="12" type="ORF">PS2015_1076</name>
</gene>
<dbReference type="PROSITE" id="PS50112">
    <property type="entry name" value="PAS"/>
    <property type="match status" value="2"/>
</dbReference>
<evidence type="ECO:0000256" key="2">
    <source>
        <dbReference type="ARBA" id="ARBA00004370"/>
    </source>
</evidence>
<feature type="domain" description="PAS" evidence="8">
    <location>
        <begin position="495"/>
        <end position="565"/>
    </location>
</feature>
<dbReference type="InterPro" id="IPR000014">
    <property type="entry name" value="PAS"/>
</dbReference>
<keyword evidence="4" id="KW-0418">Kinase</keyword>
<evidence type="ECO:0000259" key="10">
    <source>
        <dbReference type="PROSITE" id="PS50839"/>
    </source>
</evidence>
<dbReference type="PANTHER" id="PTHR46663">
    <property type="entry name" value="DIGUANYLATE CYCLASE DGCT-RELATED"/>
    <property type="match status" value="1"/>
</dbReference>
<dbReference type="SMART" id="SM01079">
    <property type="entry name" value="CHASE"/>
    <property type="match status" value="1"/>
</dbReference>
<feature type="domain" description="PAC" evidence="9">
    <location>
        <begin position="567"/>
        <end position="621"/>
    </location>
</feature>
<dbReference type="SMART" id="SM00267">
    <property type="entry name" value="GGDEF"/>
    <property type="match status" value="1"/>
</dbReference>
<dbReference type="GO" id="GO:0007165">
    <property type="term" value="P:signal transduction"/>
    <property type="evidence" value="ECO:0007669"/>
    <property type="project" value="UniProtKB-ARBA"/>
</dbReference>
<accession>A0A0S2KBN5</accession>
<feature type="domain" description="PAS" evidence="8">
    <location>
        <begin position="362"/>
        <end position="434"/>
    </location>
</feature>
<keyword evidence="6" id="KW-0472">Membrane</keyword>
<dbReference type="Pfam" id="PF03924">
    <property type="entry name" value="CHASE"/>
    <property type="match status" value="1"/>
</dbReference>
<keyword evidence="5" id="KW-1133">Transmembrane helix</keyword>
<dbReference type="Gene3D" id="3.30.450.350">
    <property type="entry name" value="CHASE domain"/>
    <property type="match status" value="1"/>
</dbReference>
<reference evidence="12 13" key="1">
    <citation type="submission" date="2015-11" db="EMBL/GenBank/DDBJ databases">
        <authorList>
            <person name="Zhang Y."/>
            <person name="Guo Z."/>
        </authorList>
    </citation>
    <scope>NUCLEOTIDE SEQUENCE [LARGE SCALE GENOMIC DNA]</scope>
    <source>
        <strain evidence="12 13">KCTC 32221</strain>
    </source>
</reference>
<dbReference type="NCBIfam" id="TIGR00254">
    <property type="entry name" value="GGDEF"/>
    <property type="match status" value="1"/>
</dbReference>
<dbReference type="OrthoDB" id="8553030at2"/>
<dbReference type="InterPro" id="IPR001610">
    <property type="entry name" value="PAC"/>
</dbReference>
<dbReference type="STRING" id="1249552.PS2015_1076"/>
<sequence>MLLFKLPFFTHKSSFAIGILILSLLLTGLVTVAIARNAAHEADDLIRLRASETIVKIEERLQAYALVLRSMAGLFQIDAQISRDQWRRHTELMRVNSTMANVQGIGFSQLIYPQDLAEHEASVRAEGFPDYHVMPPGDREIYSSIVYLEPFDMRNQQAFGFDMFSEPVRQAAMSQARDTGRAALTGKVELLQETGVDVQAGTLMYVPVYRPGQAAATVEQRRAALIGWAYSPYRMSDLMSGLIAGGGSADSQDFAIRIYDETVSEASLLFSNLTTDLDDFEPVLESVVDFNGKRWLLQFASQSGAGAVDYSLTIATGIVGSMISILLYSLISSLSATRNRALHLAEKLTKDIREREQELKVSEQRWRFALDGPGDGVWDWDVSTNTVYYSHGWRKMLGLSESTTSDSLHDWESRIHPDDDERARQTLQDYVEGVTDSYNSEYRLRCDNGKYIWVLDRGSVVSRNAEDKPLRLIGSVSDISDRKKMELSLRQANAEAQRFRQALDVVDAYIYIKDTQRRYVYANRASLELFGRDEKSLRGCSDEEFFPESSCQHIARTDKVVLAGEKTREELEVIREDGLRVVYLDVKSPIYEGGDNPKLVGILGISTDITPLKEHEAKMEHIAHYDALTGLPNRLLLSDRLHQAMANARRQGNKLAVVYTDLDGFKTINDTHGHDAGDQVLRLFGDRLTASIRDGDTAARLGGDEFVVMLTGFNNIQDITPVLRRLLHAAADAFDVDGVQCHISASIGISVFPQTIETTEDQLLRQADQAMYKAKNSGKNCAYLFGEDGEITFLGLDASNHD</sequence>
<dbReference type="GO" id="GO:0016301">
    <property type="term" value="F:kinase activity"/>
    <property type="evidence" value="ECO:0007669"/>
    <property type="project" value="UniProtKB-KW"/>
</dbReference>
<dbReference type="SMART" id="SM00086">
    <property type="entry name" value="PAC"/>
    <property type="match status" value="2"/>
</dbReference>
<dbReference type="SUPFAM" id="SSF55073">
    <property type="entry name" value="Nucleotide cyclase"/>
    <property type="match status" value="1"/>
</dbReference>
<dbReference type="Pfam" id="PF08447">
    <property type="entry name" value="PAS_3"/>
    <property type="match status" value="1"/>
</dbReference>
<dbReference type="CDD" id="cd00130">
    <property type="entry name" value="PAS"/>
    <property type="match status" value="2"/>
</dbReference>
<evidence type="ECO:0000256" key="6">
    <source>
        <dbReference type="ARBA" id="ARBA00023136"/>
    </source>
</evidence>
<comment type="subcellular location">
    <subcellularLocation>
        <location evidence="2">Membrane</location>
    </subcellularLocation>
</comment>
<evidence type="ECO:0000313" key="12">
    <source>
        <dbReference type="EMBL" id="ALO45740.1"/>
    </source>
</evidence>
<evidence type="ECO:0000256" key="3">
    <source>
        <dbReference type="ARBA" id="ARBA00022692"/>
    </source>
</evidence>
<dbReference type="Pfam" id="PF00990">
    <property type="entry name" value="GGDEF"/>
    <property type="match status" value="1"/>
</dbReference>
<dbReference type="PROSITE" id="PS50887">
    <property type="entry name" value="GGDEF"/>
    <property type="match status" value="1"/>
</dbReference>
<dbReference type="InterPro" id="IPR013655">
    <property type="entry name" value="PAS_fold_3"/>
</dbReference>
<evidence type="ECO:0000256" key="1">
    <source>
        <dbReference type="ARBA" id="ARBA00001946"/>
    </source>
</evidence>
<dbReference type="PROSITE" id="PS50839">
    <property type="entry name" value="CHASE"/>
    <property type="match status" value="1"/>
</dbReference>
<evidence type="ECO:0000256" key="7">
    <source>
        <dbReference type="SAM" id="Coils"/>
    </source>
</evidence>
<proteinExistence type="predicted"/>
<dbReference type="AlphaFoldDB" id="A0A0S2KBN5"/>
<protein>
    <recommendedName>
        <fullName evidence="14">Diguanylate cyclase</fullName>
    </recommendedName>
</protein>
<dbReference type="InterPro" id="IPR000700">
    <property type="entry name" value="PAS-assoc_C"/>
</dbReference>
<dbReference type="PANTHER" id="PTHR46663:SF2">
    <property type="entry name" value="GGDEF DOMAIN-CONTAINING PROTEIN"/>
    <property type="match status" value="1"/>
</dbReference>
<dbReference type="Proteomes" id="UP000065641">
    <property type="component" value="Chromosome"/>
</dbReference>
<dbReference type="Gene3D" id="3.30.70.270">
    <property type="match status" value="1"/>
</dbReference>
<dbReference type="EMBL" id="CP013189">
    <property type="protein sequence ID" value="ALO45740.1"/>
    <property type="molecule type" value="Genomic_DNA"/>
</dbReference>
<evidence type="ECO:0008006" key="14">
    <source>
        <dbReference type="Google" id="ProtNLM"/>
    </source>
</evidence>
<evidence type="ECO:0000259" key="11">
    <source>
        <dbReference type="PROSITE" id="PS50887"/>
    </source>
</evidence>
<dbReference type="FunFam" id="3.30.70.270:FF:000001">
    <property type="entry name" value="Diguanylate cyclase domain protein"/>
    <property type="match status" value="1"/>
</dbReference>
<comment type="cofactor">
    <cofactor evidence="1">
        <name>Mg(2+)</name>
        <dbReference type="ChEBI" id="CHEBI:18420"/>
    </cofactor>
</comment>
<keyword evidence="13" id="KW-1185">Reference proteome</keyword>
<dbReference type="RefSeq" id="WP_058021251.1">
    <property type="nucleotide sequence ID" value="NZ_CP013189.1"/>
</dbReference>
<dbReference type="PATRIC" id="fig|1249552.3.peg.1083"/>
<evidence type="ECO:0000259" key="9">
    <source>
        <dbReference type="PROSITE" id="PS50113"/>
    </source>
</evidence>
<dbReference type="InterPro" id="IPR035965">
    <property type="entry name" value="PAS-like_dom_sf"/>
</dbReference>
<keyword evidence="7" id="KW-0175">Coiled coil</keyword>
<feature type="domain" description="PAC" evidence="9">
    <location>
        <begin position="438"/>
        <end position="491"/>
    </location>
</feature>
<dbReference type="InterPro" id="IPR000160">
    <property type="entry name" value="GGDEF_dom"/>
</dbReference>
<dbReference type="SUPFAM" id="SSF55785">
    <property type="entry name" value="PYP-like sensor domain (PAS domain)"/>
    <property type="match status" value="2"/>
</dbReference>
<dbReference type="KEGG" id="pspi:PS2015_1076"/>
<feature type="domain" description="CHASE" evidence="10">
    <location>
        <begin position="133"/>
        <end position="298"/>
    </location>
</feature>
<dbReference type="InterPro" id="IPR029787">
    <property type="entry name" value="Nucleotide_cyclase"/>
</dbReference>
<organism evidence="12 13">
    <name type="scientific">Pseudohongiella spirulinae</name>
    <dbReference type="NCBI Taxonomy" id="1249552"/>
    <lineage>
        <taxon>Bacteria</taxon>
        <taxon>Pseudomonadati</taxon>
        <taxon>Pseudomonadota</taxon>
        <taxon>Gammaproteobacteria</taxon>
        <taxon>Pseudomonadales</taxon>
        <taxon>Pseudohongiellaceae</taxon>
        <taxon>Pseudohongiella</taxon>
    </lineage>
</organism>
<dbReference type="InterPro" id="IPR042240">
    <property type="entry name" value="CHASE_sf"/>
</dbReference>
<name>A0A0S2KBN5_9GAMM</name>
<dbReference type="GO" id="GO:0016020">
    <property type="term" value="C:membrane"/>
    <property type="evidence" value="ECO:0007669"/>
    <property type="project" value="UniProtKB-SubCell"/>
</dbReference>
<feature type="coiled-coil region" evidence="7">
    <location>
        <begin position="338"/>
        <end position="365"/>
    </location>
</feature>
<dbReference type="InterPro" id="IPR006189">
    <property type="entry name" value="CHASE_dom"/>
</dbReference>
<dbReference type="InterPro" id="IPR052163">
    <property type="entry name" value="DGC-Regulatory_Protein"/>
</dbReference>
<dbReference type="SMART" id="SM00091">
    <property type="entry name" value="PAS"/>
    <property type="match status" value="2"/>
</dbReference>